<dbReference type="AlphaFoldDB" id="A0A139AKS7"/>
<gene>
    <name evidence="2" type="ORF">M427DRAFT_260593</name>
</gene>
<sequence>MRSRKQPTAPLWKRCTPKVVSGLPGWPEIVASTQGPSGRGALWVYSGSGRAHLVDLAQPSEQLPGPFPFTKDQLTTIYLDHNALSGPFPAWIADLTELQFFEITSNQLTGTLPDLSTRLTKIQIFTISENNLEGNVDGKSQPQSPSHRAPSTVRWGRATKDCSRVREKFRKFVPGNTTLLLVQAQTVREPALRSQLLQHPPRQGSQVQQPPPTQLVPRPNSLLTSTSPWLLL</sequence>
<evidence type="ECO:0000256" key="1">
    <source>
        <dbReference type="SAM" id="MobiDB-lite"/>
    </source>
</evidence>
<evidence type="ECO:0000313" key="2">
    <source>
        <dbReference type="EMBL" id="KXS17402.1"/>
    </source>
</evidence>
<protein>
    <recommendedName>
        <fullName evidence="4">L domain-like protein</fullName>
    </recommendedName>
</protein>
<dbReference type="Pfam" id="PF00560">
    <property type="entry name" value="LRR_1"/>
    <property type="match status" value="1"/>
</dbReference>
<keyword evidence="3" id="KW-1185">Reference proteome</keyword>
<accession>A0A139AKS7</accession>
<feature type="compositionally biased region" description="Polar residues" evidence="1">
    <location>
        <begin position="132"/>
        <end position="146"/>
    </location>
</feature>
<dbReference type="PANTHER" id="PTHR48064:SF6">
    <property type="entry name" value="RECEPTOR-LIKE PROTEIN KINASE 2"/>
    <property type="match status" value="1"/>
</dbReference>
<feature type="region of interest" description="Disordered" evidence="1">
    <location>
        <begin position="198"/>
        <end position="232"/>
    </location>
</feature>
<dbReference type="Gene3D" id="3.80.10.10">
    <property type="entry name" value="Ribonuclease Inhibitor"/>
    <property type="match status" value="1"/>
</dbReference>
<evidence type="ECO:0008006" key="4">
    <source>
        <dbReference type="Google" id="ProtNLM"/>
    </source>
</evidence>
<dbReference type="OrthoDB" id="1394818at2759"/>
<organism evidence="2 3">
    <name type="scientific">Gonapodya prolifera (strain JEL478)</name>
    <name type="common">Monoblepharis prolifera</name>
    <dbReference type="NCBI Taxonomy" id="1344416"/>
    <lineage>
        <taxon>Eukaryota</taxon>
        <taxon>Fungi</taxon>
        <taxon>Fungi incertae sedis</taxon>
        <taxon>Chytridiomycota</taxon>
        <taxon>Chytridiomycota incertae sedis</taxon>
        <taxon>Monoblepharidomycetes</taxon>
        <taxon>Monoblepharidales</taxon>
        <taxon>Gonapodyaceae</taxon>
        <taxon>Gonapodya</taxon>
    </lineage>
</organism>
<dbReference type="InterPro" id="IPR032675">
    <property type="entry name" value="LRR_dom_sf"/>
</dbReference>
<proteinExistence type="predicted"/>
<dbReference type="STRING" id="1344416.A0A139AKS7"/>
<dbReference type="InterPro" id="IPR001611">
    <property type="entry name" value="Leu-rich_rpt"/>
</dbReference>
<dbReference type="PANTHER" id="PTHR48064">
    <property type="entry name" value="OS01G0750400 PROTEIN"/>
    <property type="match status" value="1"/>
</dbReference>
<name>A0A139AKS7_GONPJ</name>
<dbReference type="Proteomes" id="UP000070544">
    <property type="component" value="Unassembled WGS sequence"/>
</dbReference>
<dbReference type="InterPro" id="IPR053038">
    <property type="entry name" value="RLP_Defense"/>
</dbReference>
<feature type="region of interest" description="Disordered" evidence="1">
    <location>
        <begin position="132"/>
        <end position="157"/>
    </location>
</feature>
<dbReference type="EMBL" id="KQ965747">
    <property type="protein sequence ID" value="KXS17402.1"/>
    <property type="molecule type" value="Genomic_DNA"/>
</dbReference>
<feature type="compositionally biased region" description="Low complexity" evidence="1">
    <location>
        <begin position="215"/>
        <end position="232"/>
    </location>
</feature>
<evidence type="ECO:0000313" key="3">
    <source>
        <dbReference type="Proteomes" id="UP000070544"/>
    </source>
</evidence>
<dbReference type="SUPFAM" id="SSF52058">
    <property type="entry name" value="L domain-like"/>
    <property type="match status" value="1"/>
</dbReference>
<reference evidence="2 3" key="1">
    <citation type="journal article" date="2015" name="Genome Biol. Evol.">
        <title>Phylogenomic analyses indicate that early fungi evolved digesting cell walls of algal ancestors of land plants.</title>
        <authorList>
            <person name="Chang Y."/>
            <person name="Wang S."/>
            <person name="Sekimoto S."/>
            <person name="Aerts A.L."/>
            <person name="Choi C."/>
            <person name="Clum A."/>
            <person name="LaButti K.M."/>
            <person name="Lindquist E.A."/>
            <person name="Yee Ngan C."/>
            <person name="Ohm R.A."/>
            <person name="Salamov A.A."/>
            <person name="Grigoriev I.V."/>
            <person name="Spatafora J.W."/>
            <person name="Berbee M.L."/>
        </authorList>
    </citation>
    <scope>NUCLEOTIDE SEQUENCE [LARGE SCALE GENOMIC DNA]</scope>
    <source>
        <strain evidence="2 3">JEL478</strain>
    </source>
</reference>